<dbReference type="PANTHER" id="PTHR30429:SF0">
    <property type="entry name" value="METHIONINE-BINDING LIPOPROTEIN METQ"/>
    <property type="match status" value="1"/>
</dbReference>
<dbReference type="STRING" id="1122156.SAMN02745117_00655"/>
<evidence type="ECO:0000256" key="5">
    <source>
        <dbReference type="ARBA" id="ARBA00023139"/>
    </source>
</evidence>
<keyword evidence="5" id="KW-0564">Palmitate</keyword>
<feature type="chain" id="PRO_5012228817" evidence="7">
    <location>
        <begin position="21"/>
        <end position="261"/>
    </location>
</feature>
<dbReference type="PANTHER" id="PTHR30429">
    <property type="entry name" value="D-METHIONINE-BINDING LIPOPROTEIN METQ"/>
    <property type="match status" value="1"/>
</dbReference>
<protein>
    <submittedName>
        <fullName evidence="8">D-methionine transport system substrate-binding protein</fullName>
    </submittedName>
</protein>
<keyword evidence="3 7" id="KW-0732">Signal</keyword>
<keyword evidence="4" id="KW-0472">Membrane</keyword>
<keyword evidence="9" id="KW-1185">Reference proteome</keyword>
<organism evidence="8 9">
    <name type="scientific">Lampropedia hyalina DSM 16112</name>
    <dbReference type="NCBI Taxonomy" id="1122156"/>
    <lineage>
        <taxon>Bacteria</taxon>
        <taxon>Pseudomonadati</taxon>
        <taxon>Pseudomonadota</taxon>
        <taxon>Betaproteobacteria</taxon>
        <taxon>Burkholderiales</taxon>
        <taxon>Comamonadaceae</taxon>
        <taxon>Lampropedia</taxon>
    </lineage>
</organism>
<dbReference type="AlphaFoldDB" id="A0A1M4VCL9"/>
<evidence type="ECO:0000256" key="7">
    <source>
        <dbReference type="SAM" id="SignalP"/>
    </source>
</evidence>
<evidence type="ECO:0000256" key="2">
    <source>
        <dbReference type="ARBA" id="ARBA00008973"/>
    </source>
</evidence>
<proteinExistence type="inferred from homology"/>
<gene>
    <name evidence="8" type="ORF">SAMN02745117_00655</name>
</gene>
<evidence type="ECO:0000256" key="3">
    <source>
        <dbReference type="ARBA" id="ARBA00022729"/>
    </source>
</evidence>
<evidence type="ECO:0000256" key="6">
    <source>
        <dbReference type="ARBA" id="ARBA00023288"/>
    </source>
</evidence>
<evidence type="ECO:0000256" key="1">
    <source>
        <dbReference type="ARBA" id="ARBA00004635"/>
    </source>
</evidence>
<dbReference type="Pfam" id="PF03180">
    <property type="entry name" value="Lipoprotein_9"/>
    <property type="match status" value="1"/>
</dbReference>
<evidence type="ECO:0000256" key="4">
    <source>
        <dbReference type="ARBA" id="ARBA00023136"/>
    </source>
</evidence>
<dbReference type="SUPFAM" id="SSF53850">
    <property type="entry name" value="Periplasmic binding protein-like II"/>
    <property type="match status" value="1"/>
</dbReference>
<dbReference type="OrthoDB" id="9812878at2"/>
<dbReference type="RefSeq" id="WP_073354626.1">
    <property type="nucleotide sequence ID" value="NZ_FQUZ01000005.1"/>
</dbReference>
<dbReference type="EMBL" id="FQUZ01000005">
    <property type="protein sequence ID" value="SHE66696.1"/>
    <property type="molecule type" value="Genomic_DNA"/>
</dbReference>
<dbReference type="GO" id="GO:0016020">
    <property type="term" value="C:membrane"/>
    <property type="evidence" value="ECO:0007669"/>
    <property type="project" value="UniProtKB-SubCell"/>
</dbReference>
<dbReference type="CDD" id="cd13597">
    <property type="entry name" value="PBP2_lipoprotein_Tp32"/>
    <property type="match status" value="1"/>
</dbReference>
<sequence length="261" mass="28889">MIRKLLPALALATLTLSAHAQEKLSIAATPVPHAEILEFVVPALKKQGIDLEVREFTDYVLPNTAVEEKQIDANYFQHLPYLTSFNADRKTSIVAVPQGGIHVEPFGAYSKKVKSIEELRPGAIVAIPNDPTNSGRALLLLQHFGVIRLKDPTNISATAGEIADNPRKLQFRELEAAMLPRVLDDVDLALINTNYALEANLSPTRDAILIEGADSVYVNFIATRSDQVNDPRIQKLVQALRTEEVRQFILTRYKGAVFPVF</sequence>
<evidence type="ECO:0000313" key="8">
    <source>
        <dbReference type="EMBL" id="SHE66696.1"/>
    </source>
</evidence>
<keyword evidence="6" id="KW-0449">Lipoprotein</keyword>
<comment type="subcellular location">
    <subcellularLocation>
        <location evidence="1">Membrane</location>
        <topology evidence="1">Lipid-anchor</topology>
    </subcellularLocation>
</comment>
<dbReference type="InterPro" id="IPR004872">
    <property type="entry name" value="Lipoprotein_NlpA"/>
</dbReference>
<accession>A0A1M4VCL9</accession>
<dbReference type="Proteomes" id="UP000184327">
    <property type="component" value="Unassembled WGS sequence"/>
</dbReference>
<feature type="signal peptide" evidence="7">
    <location>
        <begin position="1"/>
        <end position="20"/>
    </location>
</feature>
<name>A0A1M4VCL9_9BURK</name>
<reference evidence="8 9" key="1">
    <citation type="submission" date="2016-11" db="EMBL/GenBank/DDBJ databases">
        <authorList>
            <person name="Jaros S."/>
            <person name="Januszkiewicz K."/>
            <person name="Wedrychowicz H."/>
        </authorList>
    </citation>
    <scope>NUCLEOTIDE SEQUENCE [LARGE SCALE GENOMIC DNA]</scope>
    <source>
        <strain evidence="8 9">DSM 16112</strain>
    </source>
</reference>
<dbReference type="PIRSF" id="PIRSF002854">
    <property type="entry name" value="MetQ"/>
    <property type="match status" value="1"/>
</dbReference>
<comment type="similarity">
    <text evidence="2">Belongs to the NlpA lipoprotein family.</text>
</comment>
<dbReference type="Gene3D" id="3.40.190.10">
    <property type="entry name" value="Periplasmic binding protein-like II"/>
    <property type="match status" value="2"/>
</dbReference>
<evidence type="ECO:0000313" key="9">
    <source>
        <dbReference type="Proteomes" id="UP000184327"/>
    </source>
</evidence>